<reference evidence="1 2" key="1">
    <citation type="journal article" date="2016" name="Nat. Commun.">
        <title>Thousands of microbial genomes shed light on interconnected biogeochemical processes in an aquifer system.</title>
        <authorList>
            <person name="Anantharaman K."/>
            <person name="Brown C.T."/>
            <person name="Hug L.A."/>
            <person name="Sharon I."/>
            <person name="Castelle C.J."/>
            <person name="Probst A.J."/>
            <person name="Thomas B.C."/>
            <person name="Singh A."/>
            <person name="Wilkins M.J."/>
            <person name="Karaoz U."/>
            <person name="Brodie E.L."/>
            <person name="Williams K.H."/>
            <person name="Hubbard S.S."/>
            <person name="Banfield J.F."/>
        </authorList>
    </citation>
    <scope>NUCLEOTIDE SEQUENCE [LARGE SCALE GENOMIC DNA]</scope>
</reference>
<gene>
    <name evidence="1" type="ORF">A2771_03310</name>
</gene>
<dbReference type="Proteomes" id="UP000176741">
    <property type="component" value="Unassembled WGS sequence"/>
</dbReference>
<dbReference type="EMBL" id="MGGD01000073">
    <property type="protein sequence ID" value="OGM19323.1"/>
    <property type="molecule type" value="Genomic_DNA"/>
</dbReference>
<evidence type="ECO:0000313" key="1">
    <source>
        <dbReference type="EMBL" id="OGM19323.1"/>
    </source>
</evidence>
<accession>A0A1F7XWB3</accession>
<evidence type="ECO:0000313" key="2">
    <source>
        <dbReference type="Proteomes" id="UP000176741"/>
    </source>
</evidence>
<comment type="caution">
    <text evidence="1">The sequence shown here is derived from an EMBL/GenBank/DDBJ whole genome shotgun (WGS) entry which is preliminary data.</text>
</comment>
<dbReference type="AlphaFoldDB" id="A0A1F7XWB3"/>
<protein>
    <submittedName>
        <fullName evidence="1">Uncharacterized protein</fullName>
    </submittedName>
</protein>
<proteinExistence type="predicted"/>
<sequence>MAKERCQKVLIKNASDFIKSLINSHNAAYIVYRNRERKVETILIITLGLENHEKEEKVKEARKALAKRAGFKMTVRRDSVIFEAVPDPFELCP</sequence>
<organism evidence="1 2">
    <name type="scientific">Candidatus Woesebacteria bacterium RIFCSPHIGHO2_01_FULL_38_26b</name>
    <dbReference type="NCBI Taxonomy" id="1802491"/>
    <lineage>
        <taxon>Bacteria</taxon>
        <taxon>Candidatus Woeseibacteriota</taxon>
    </lineage>
</organism>
<name>A0A1F7XWB3_9BACT</name>